<name>A0A1H6C7B5_9BACT</name>
<dbReference type="InterPro" id="IPR027385">
    <property type="entry name" value="Beta-barrel_OMP"/>
</dbReference>
<evidence type="ECO:0000256" key="2">
    <source>
        <dbReference type="SAM" id="SignalP"/>
    </source>
</evidence>
<organism evidence="4 5">
    <name type="scientific">Bryocella elongata</name>
    <dbReference type="NCBI Taxonomy" id="863522"/>
    <lineage>
        <taxon>Bacteria</taxon>
        <taxon>Pseudomonadati</taxon>
        <taxon>Acidobacteriota</taxon>
        <taxon>Terriglobia</taxon>
        <taxon>Terriglobales</taxon>
        <taxon>Acidobacteriaceae</taxon>
        <taxon>Bryocella</taxon>
    </lineage>
</organism>
<feature type="chain" id="PRO_5009294523" evidence="2">
    <location>
        <begin position="39"/>
        <end position="211"/>
    </location>
</feature>
<sequence length="211" mass="23155">MGNGMLMTRHILWRMRVCAIMAFAAIAAVLVCSPTAQAQATATASKKLDISAFAGYSYLKPDYGPAHDNGFTFGANITRAFHFPVKPSLEARVSLNHGSTVNEKTYLFGVRGQTNYGRFHPYADFLIGVGDIHYNFVVNAANPTAYLNDNSLVKSPGGGVDIDLIRNFRVKADYQYQFWYLGTNDSLNPSAITLGISYSLPSKPNYQSVVH</sequence>
<evidence type="ECO:0000313" key="5">
    <source>
        <dbReference type="Proteomes" id="UP000236728"/>
    </source>
</evidence>
<feature type="domain" description="Outer membrane protein beta-barrel" evidence="3">
    <location>
        <begin position="26"/>
        <end position="198"/>
    </location>
</feature>
<proteinExistence type="predicted"/>
<gene>
    <name evidence="4" type="ORF">SAMN05421819_4254</name>
</gene>
<dbReference type="SUPFAM" id="SSF56925">
    <property type="entry name" value="OMPA-like"/>
    <property type="match status" value="1"/>
</dbReference>
<reference evidence="4 5" key="1">
    <citation type="submission" date="2016-10" db="EMBL/GenBank/DDBJ databases">
        <authorList>
            <person name="de Groot N.N."/>
        </authorList>
    </citation>
    <scope>NUCLEOTIDE SEQUENCE [LARGE SCALE GENOMIC DNA]</scope>
    <source>
        <strain evidence="4 5">DSM 22489</strain>
    </source>
</reference>
<accession>A0A1H6C7B5</accession>
<protein>
    <submittedName>
        <fullName evidence="4">Outer membrane protein beta-barrel domain-containing protein</fullName>
    </submittedName>
</protein>
<dbReference type="Pfam" id="PF13505">
    <property type="entry name" value="OMP_b-brl"/>
    <property type="match status" value="1"/>
</dbReference>
<dbReference type="InterPro" id="IPR011250">
    <property type="entry name" value="OMP/PagP_B-barrel"/>
</dbReference>
<dbReference type="EMBL" id="FNVA01000009">
    <property type="protein sequence ID" value="SEG68515.1"/>
    <property type="molecule type" value="Genomic_DNA"/>
</dbReference>
<dbReference type="Proteomes" id="UP000236728">
    <property type="component" value="Unassembled WGS sequence"/>
</dbReference>
<evidence type="ECO:0000313" key="4">
    <source>
        <dbReference type="EMBL" id="SEG68515.1"/>
    </source>
</evidence>
<dbReference type="Gene3D" id="2.40.160.20">
    <property type="match status" value="1"/>
</dbReference>
<evidence type="ECO:0000259" key="3">
    <source>
        <dbReference type="Pfam" id="PF13505"/>
    </source>
</evidence>
<keyword evidence="1 2" id="KW-0732">Signal</keyword>
<keyword evidence="5" id="KW-1185">Reference proteome</keyword>
<feature type="signal peptide" evidence="2">
    <location>
        <begin position="1"/>
        <end position="38"/>
    </location>
</feature>
<dbReference type="AlphaFoldDB" id="A0A1H6C7B5"/>
<evidence type="ECO:0000256" key="1">
    <source>
        <dbReference type="ARBA" id="ARBA00022729"/>
    </source>
</evidence>